<name>A0AAV5CDL0_ELECO</name>
<accession>A0AAV5CDL0</accession>
<reference evidence="1" key="2">
    <citation type="submission" date="2021-12" db="EMBL/GenBank/DDBJ databases">
        <title>Resequencing data analysis of finger millet.</title>
        <authorList>
            <person name="Hatakeyama M."/>
            <person name="Aluri S."/>
            <person name="Balachadran M.T."/>
            <person name="Sivarajan S.R."/>
            <person name="Poveda L."/>
            <person name="Shimizu-Inatsugi R."/>
            <person name="Schlapbach R."/>
            <person name="Sreeman S.M."/>
            <person name="Shimizu K.K."/>
        </authorList>
    </citation>
    <scope>NUCLEOTIDE SEQUENCE</scope>
</reference>
<evidence type="ECO:0000313" key="2">
    <source>
        <dbReference type="Proteomes" id="UP001054889"/>
    </source>
</evidence>
<sequence length="94" mass="9765">MATVGKKMGGVPALGWWLMAVGTVRLVLAFSGYLDTASLGVATYANAESKLLTPSFALDPSDSMSQLWYGCCSSGTLTVMPVLPSNTDESLLSG</sequence>
<dbReference type="Proteomes" id="UP001054889">
    <property type="component" value="Unassembled WGS sequence"/>
</dbReference>
<dbReference type="EMBL" id="BQKI01000006">
    <property type="protein sequence ID" value="GJM96152.1"/>
    <property type="molecule type" value="Genomic_DNA"/>
</dbReference>
<dbReference type="AlphaFoldDB" id="A0AAV5CDL0"/>
<keyword evidence="2" id="KW-1185">Reference proteome</keyword>
<comment type="caution">
    <text evidence="1">The sequence shown here is derived from an EMBL/GenBank/DDBJ whole genome shotgun (WGS) entry which is preliminary data.</text>
</comment>
<reference evidence="1" key="1">
    <citation type="journal article" date="2018" name="DNA Res.">
        <title>Multiple hybrid de novo genome assembly of finger millet, an orphan allotetraploid crop.</title>
        <authorList>
            <person name="Hatakeyama M."/>
            <person name="Aluri S."/>
            <person name="Balachadran M.T."/>
            <person name="Sivarajan S.R."/>
            <person name="Patrignani A."/>
            <person name="Gruter S."/>
            <person name="Poveda L."/>
            <person name="Shimizu-Inatsugi R."/>
            <person name="Baeten J."/>
            <person name="Francoijs K.J."/>
            <person name="Nataraja K.N."/>
            <person name="Reddy Y.A.N."/>
            <person name="Phadnis S."/>
            <person name="Ravikumar R.L."/>
            <person name="Schlapbach R."/>
            <person name="Sreeman S.M."/>
            <person name="Shimizu K.K."/>
        </authorList>
    </citation>
    <scope>NUCLEOTIDE SEQUENCE</scope>
</reference>
<proteinExistence type="predicted"/>
<gene>
    <name evidence="1" type="primary">ga12965</name>
    <name evidence="1" type="ORF">PR202_ga12965</name>
</gene>
<protein>
    <submittedName>
        <fullName evidence="1">Uncharacterized protein</fullName>
    </submittedName>
</protein>
<organism evidence="1 2">
    <name type="scientific">Eleusine coracana subsp. coracana</name>
    <dbReference type="NCBI Taxonomy" id="191504"/>
    <lineage>
        <taxon>Eukaryota</taxon>
        <taxon>Viridiplantae</taxon>
        <taxon>Streptophyta</taxon>
        <taxon>Embryophyta</taxon>
        <taxon>Tracheophyta</taxon>
        <taxon>Spermatophyta</taxon>
        <taxon>Magnoliopsida</taxon>
        <taxon>Liliopsida</taxon>
        <taxon>Poales</taxon>
        <taxon>Poaceae</taxon>
        <taxon>PACMAD clade</taxon>
        <taxon>Chloridoideae</taxon>
        <taxon>Cynodonteae</taxon>
        <taxon>Eleusininae</taxon>
        <taxon>Eleusine</taxon>
    </lineage>
</organism>
<evidence type="ECO:0000313" key="1">
    <source>
        <dbReference type="EMBL" id="GJM96152.1"/>
    </source>
</evidence>